<feature type="domain" description="Acylphosphatase-like" evidence="10">
    <location>
        <begin position="17"/>
        <end position="103"/>
    </location>
</feature>
<feature type="domain" description="YrdC-like" evidence="11">
    <location>
        <begin position="213"/>
        <end position="403"/>
    </location>
</feature>
<keyword evidence="3 14" id="KW-0436">Ligase</keyword>
<comment type="catalytic activity">
    <reaction evidence="7">
        <text>C-terminal L-cysteinyl-[HypE protein] + carbamoyl phosphate + ATP + H2O = C-terminal S-carboxamide-L-cysteinyl-[HypE protein] + AMP + phosphate + diphosphate + H(+)</text>
        <dbReference type="Rhea" id="RHEA:55636"/>
        <dbReference type="Rhea" id="RHEA-COMP:14247"/>
        <dbReference type="Rhea" id="RHEA-COMP:14392"/>
        <dbReference type="ChEBI" id="CHEBI:15377"/>
        <dbReference type="ChEBI" id="CHEBI:15378"/>
        <dbReference type="ChEBI" id="CHEBI:30616"/>
        <dbReference type="ChEBI" id="CHEBI:33019"/>
        <dbReference type="ChEBI" id="CHEBI:43474"/>
        <dbReference type="ChEBI" id="CHEBI:58228"/>
        <dbReference type="ChEBI" id="CHEBI:76913"/>
        <dbReference type="ChEBI" id="CHEBI:139126"/>
        <dbReference type="ChEBI" id="CHEBI:456215"/>
    </reaction>
</comment>
<dbReference type="InterPro" id="IPR017945">
    <property type="entry name" value="DHBP_synth_RibB-like_a/b_dom"/>
</dbReference>
<dbReference type="RefSeq" id="WP_395115565.1">
    <property type="nucleotide sequence ID" value="NZ_JBIMSN010000154.1"/>
</dbReference>
<evidence type="ECO:0000313" key="14">
    <source>
        <dbReference type="EMBL" id="MFH5242483.1"/>
    </source>
</evidence>
<dbReference type="EMBL" id="JBIMSO010000058">
    <property type="protein sequence ID" value="MFH5209877.1"/>
    <property type="molecule type" value="Genomic_DNA"/>
</dbReference>
<evidence type="ECO:0000256" key="9">
    <source>
        <dbReference type="PROSITE-ProRule" id="PRU00520"/>
    </source>
</evidence>
<gene>
    <name evidence="14" type="primary">hypF</name>
    <name evidence="14" type="ORF">ACHIPV_11390</name>
    <name evidence="12" type="ORF">ACHIPZ_16980</name>
    <name evidence="13" type="ORF">ACHIRB_29205</name>
</gene>
<keyword evidence="6" id="KW-0862">Zinc</keyword>
<organism evidence="14 16">
    <name type="scientific">Antrihabitans spumae</name>
    <dbReference type="NCBI Taxonomy" id="3373370"/>
    <lineage>
        <taxon>Bacteria</taxon>
        <taxon>Bacillati</taxon>
        <taxon>Actinomycetota</taxon>
        <taxon>Actinomycetes</taxon>
        <taxon>Mycobacteriales</taxon>
        <taxon>Nocardiaceae</taxon>
        <taxon>Antrihabitans</taxon>
    </lineage>
</organism>
<evidence type="ECO:0000256" key="8">
    <source>
        <dbReference type="PIRNR" id="PIRNR006256"/>
    </source>
</evidence>
<dbReference type="InterPro" id="IPR017968">
    <property type="entry name" value="Acylphosphatase_CS"/>
</dbReference>
<dbReference type="InterPro" id="IPR041440">
    <property type="entry name" value="HypF_C"/>
</dbReference>
<evidence type="ECO:0000313" key="17">
    <source>
        <dbReference type="Proteomes" id="UP001609219"/>
    </source>
</evidence>
<proteinExistence type="inferred from homology"/>
<evidence type="ECO:0000313" key="16">
    <source>
        <dbReference type="Proteomes" id="UP001609176"/>
    </source>
</evidence>
<evidence type="ECO:0000313" key="13">
    <source>
        <dbReference type="EMBL" id="MFH5232614.1"/>
    </source>
</evidence>
<comment type="similarity">
    <text evidence="2 8">Belongs to the carbamoyltransferase HypF family.</text>
</comment>
<dbReference type="PROSITE" id="PS00150">
    <property type="entry name" value="ACYLPHOSPHATASE_1"/>
    <property type="match status" value="1"/>
</dbReference>
<keyword evidence="9" id="KW-0378">Hydrolase</keyword>
<dbReference type="Pfam" id="PF22521">
    <property type="entry name" value="HypF_C_2"/>
    <property type="match status" value="1"/>
</dbReference>
<evidence type="ECO:0000256" key="3">
    <source>
        <dbReference type="ARBA" id="ARBA00022598"/>
    </source>
</evidence>
<keyword evidence="17" id="KW-1185">Reference proteome</keyword>
<dbReference type="Pfam" id="PF07503">
    <property type="entry name" value="zf-HYPF"/>
    <property type="match status" value="2"/>
</dbReference>
<dbReference type="Pfam" id="PF17788">
    <property type="entry name" value="HypF_C"/>
    <property type="match status" value="1"/>
</dbReference>
<accession>A0ABW7KN53</accession>
<dbReference type="InterPro" id="IPR051060">
    <property type="entry name" value="Carbamoyltrans_HypF-like"/>
</dbReference>
<dbReference type="Gene3D" id="3.90.870.50">
    <property type="match status" value="1"/>
</dbReference>
<dbReference type="Pfam" id="PF00708">
    <property type="entry name" value="Acylphosphatase"/>
    <property type="match status" value="1"/>
</dbReference>
<evidence type="ECO:0000256" key="4">
    <source>
        <dbReference type="ARBA" id="ARBA00022723"/>
    </source>
</evidence>
<evidence type="ECO:0000256" key="5">
    <source>
        <dbReference type="ARBA" id="ARBA00022771"/>
    </source>
</evidence>
<evidence type="ECO:0000313" key="15">
    <source>
        <dbReference type="Proteomes" id="UP001609175"/>
    </source>
</evidence>
<comment type="catalytic activity">
    <reaction evidence="9">
        <text>an acyl phosphate + H2O = a carboxylate + phosphate + H(+)</text>
        <dbReference type="Rhea" id="RHEA:14965"/>
        <dbReference type="ChEBI" id="CHEBI:15377"/>
        <dbReference type="ChEBI" id="CHEBI:15378"/>
        <dbReference type="ChEBI" id="CHEBI:29067"/>
        <dbReference type="ChEBI" id="CHEBI:43474"/>
        <dbReference type="ChEBI" id="CHEBI:59918"/>
        <dbReference type="EC" id="3.6.1.7"/>
    </reaction>
</comment>
<evidence type="ECO:0000256" key="7">
    <source>
        <dbReference type="ARBA" id="ARBA00048220"/>
    </source>
</evidence>
<dbReference type="EC" id="6.2.-.-" evidence="8"/>
<keyword evidence="5" id="KW-0863">Zinc-finger</keyword>
<dbReference type="SUPFAM" id="SSF54975">
    <property type="entry name" value="Acylphosphatase/BLUF domain-like"/>
    <property type="match status" value="1"/>
</dbReference>
<dbReference type="NCBIfam" id="TIGR00143">
    <property type="entry name" value="hypF"/>
    <property type="match status" value="1"/>
</dbReference>
<feature type="active site" evidence="9">
    <location>
        <position position="50"/>
    </location>
</feature>
<dbReference type="InterPro" id="IPR036046">
    <property type="entry name" value="Acylphosphatase-like_dom_sf"/>
</dbReference>
<dbReference type="SUPFAM" id="SSF55821">
    <property type="entry name" value="YrdC/RibB"/>
    <property type="match status" value="1"/>
</dbReference>
<sequence length="778" mass="82907">MSTQLERESIVGNTIERRRTIVRGIVQGVGFRPFVARLACELNLSGYCGNDDSSVFIEVEGPTWALDEFDRRLPAESPPLAVVVDVVREARPPNGDRGFEISASRRTAAARTLVPPDVAMCTDCSREFGDPIDRRYRHPFINCTNCGPRLTVITDLPYDRPATTMAAFEMCELCATEYSDPTDRRFHAQPISCHDCGPHLVALSAGRRITGDDNVLAEVHSALGAGLVVAVKGIGGFHLVCDATDSSAVERLRERKNRPHKPFAVMAADVASVEQICHIDAAETAALSSPAGPIVLLRKRSGRTIAASVAPGLHELGIMLAYSGVHKLLLSPVAGRPAARYLVMTSGNLSGEPLCFDNDDAVARLSGVADLFLLHDREIAVPCEDSVLAVADGSVLPIRRSRGFAPVPIVLPDTGPVVLAVGAEVKNTFCLTRQNYAFCSSHLGDVGTLESQRAFELSVDQLTTLHSVTPQLLVADDHPGYATRQWAERHSDTTGIPLTTVQHHHAHAASLLAEHGRIGTAVLGIAFDGTGFGCDRTVWGGELLLVGPNVEDAIRVGHLQSFLLPGGDAAVRNPVRTALALLHEVGIDAPGATATLDPAERKLVASQLASGTGCIRTTSIGRLFDGVSSLLGVCHRVSYEAQAAIELETLARSAHNAIPLHMAIEGDELRLGGLVRELLDGLRSGLAPADLALGFHLALASATAELAADLARRSQVSTIGLTGGVFGNRILLRVVRTTLQDRGFEVLCHEKVPCNDGGLSLGQAVVGRARYARIDETE</sequence>
<reference evidence="15 16" key="1">
    <citation type="submission" date="2024-10" db="EMBL/GenBank/DDBJ databases">
        <authorList>
            <person name="Riesco R."/>
        </authorList>
    </citation>
    <scope>NUCLEOTIDE SEQUENCE [LARGE SCALE GENOMIC DNA]</scope>
    <source>
        <strain evidence="14 16">NCIMB 15448</strain>
        <strain evidence="12 15">NCIMB 15449</strain>
        <strain evidence="13 17">NCIMB 15450</strain>
    </source>
</reference>
<name>A0ABW7KN53_9NOCA</name>
<feature type="active site" evidence="9">
    <location>
        <position position="32"/>
    </location>
</feature>
<dbReference type="Gene3D" id="3.30.110.120">
    <property type="match status" value="1"/>
</dbReference>
<comment type="pathway">
    <text evidence="1">Protein modification; [NiFe] hydrogenase maturation.</text>
</comment>
<evidence type="ECO:0000256" key="1">
    <source>
        <dbReference type="ARBA" id="ARBA00004711"/>
    </source>
</evidence>
<dbReference type="InterPro" id="IPR055128">
    <property type="entry name" value="HypF_C_2"/>
</dbReference>
<dbReference type="PANTHER" id="PTHR42959">
    <property type="entry name" value="CARBAMOYLTRANSFERASE"/>
    <property type="match status" value="1"/>
</dbReference>
<dbReference type="InterPro" id="IPR011125">
    <property type="entry name" value="Znf_HypF"/>
</dbReference>
<dbReference type="EMBL" id="JBIMSP010000014">
    <property type="protein sequence ID" value="MFH5242483.1"/>
    <property type="molecule type" value="Genomic_DNA"/>
</dbReference>
<keyword evidence="4" id="KW-0479">Metal-binding</keyword>
<dbReference type="PROSITE" id="PS51160">
    <property type="entry name" value="ACYLPHOSPHATASE_3"/>
    <property type="match status" value="1"/>
</dbReference>
<dbReference type="InterPro" id="IPR004421">
    <property type="entry name" value="Carbamoyltransferase_HypF"/>
</dbReference>
<dbReference type="Gene3D" id="3.30.420.40">
    <property type="match status" value="1"/>
</dbReference>
<evidence type="ECO:0000256" key="6">
    <source>
        <dbReference type="ARBA" id="ARBA00022833"/>
    </source>
</evidence>
<dbReference type="EMBL" id="JBIMSN010000154">
    <property type="protein sequence ID" value="MFH5232614.1"/>
    <property type="molecule type" value="Genomic_DNA"/>
</dbReference>
<dbReference type="PIRSF" id="PIRSF006256">
    <property type="entry name" value="CMPcnvr_hdrg_mat"/>
    <property type="match status" value="1"/>
</dbReference>
<dbReference type="Proteomes" id="UP001609219">
    <property type="component" value="Unassembled WGS sequence"/>
</dbReference>
<dbReference type="GO" id="GO:0016874">
    <property type="term" value="F:ligase activity"/>
    <property type="evidence" value="ECO:0007669"/>
    <property type="project" value="UniProtKB-KW"/>
</dbReference>
<dbReference type="PANTHER" id="PTHR42959:SF1">
    <property type="entry name" value="CARBAMOYLTRANSFERASE HYPF"/>
    <property type="match status" value="1"/>
</dbReference>
<evidence type="ECO:0000256" key="2">
    <source>
        <dbReference type="ARBA" id="ARBA00008097"/>
    </source>
</evidence>
<dbReference type="Gene3D" id="3.30.420.360">
    <property type="match status" value="1"/>
</dbReference>
<evidence type="ECO:0000259" key="11">
    <source>
        <dbReference type="PROSITE" id="PS51163"/>
    </source>
</evidence>
<dbReference type="InterPro" id="IPR006070">
    <property type="entry name" value="Sua5-like_dom"/>
</dbReference>
<protein>
    <recommendedName>
        <fullName evidence="8">Carbamoyltransferase</fullName>
        <ecNumber evidence="8">6.2.-.-</ecNumber>
    </recommendedName>
</protein>
<evidence type="ECO:0000313" key="12">
    <source>
        <dbReference type="EMBL" id="MFH5209877.1"/>
    </source>
</evidence>
<dbReference type="PROSITE" id="PS51163">
    <property type="entry name" value="YRDC"/>
    <property type="match status" value="1"/>
</dbReference>
<dbReference type="Proteomes" id="UP001609176">
    <property type="component" value="Unassembled WGS sequence"/>
</dbReference>
<dbReference type="Pfam" id="PF01300">
    <property type="entry name" value="Sua5_yciO_yrdC"/>
    <property type="match status" value="1"/>
</dbReference>
<comment type="caution">
    <text evidence="14">The sequence shown here is derived from an EMBL/GenBank/DDBJ whole genome shotgun (WGS) entry which is preliminary data.</text>
</comment>
<dbReference type="InterPro" id="IPR001792">
    <property type="entry name" value="Acylphosphatase-like_dom"/>
</dbReference>
<evidence type="ECO:0000259" key="10">
    <source>
        <dbReference type="PROSITE" id="PS51160"/>
    </source>
</evidence>
<dbReference type="Proteomes" id="UP001609175">
    <property type="component" value="Unassembled WGS sequence"/>
</dbReference>